<dbReference type="Proteomes" id="UP000192330">
    <property type="component" value="Unassembled WGS sequence"/>
</dbReference>
<dbReference type="Gene3D" id="3.50.50.60">
    <property type="entry name" value="FAD/NAD(P)-binding domain"/>
    <property type="match status" value="1"/>
</dbReference>
<dbReference type="STRING" id="1387277.SAMN06295998_1272"/>
<sequence length="73" mass="8159">MNHYSALSIVKKGLTGNRIWARVWRDVVPKPADDIVLDKGGLGDGNAGRNTTIVRSNYRMPGNTLSYERLMEL</sequence>
<keyword evidence="2" id="KW-1185">Reference proteome</keyword>
<evidence type="ECO:0000313" key="1">
    <source>
        <dbReference type="EMBL" id="SMD07872.1"/>
    </source>
</evidence>
<evidence type="ECO:0000313" key="2">
    <source>
        <dbReference type="Proteomes" id="UP000192330"/>
    </source>
</evidence>
<protein>
    <submittedName>
        <fullName evidence="1">Uncharacterized protein</fullName>
    </submittedName>
</protein>
<dbReference type="RefSeq" id="WP_084354823.1">
    <property type="nucleotide sequence ID" value="NZ_FWYD01000027.1"/>
</dbReference>
<dbReference type="OrthoDB" id="9789960at2"/>
<reference evidence="1 2" key="1">
    <citation type="submission" date="2017-04" db="EMBL/GenBank/DDBJ databases">
        <authorList>
            <person name="Afonso C.L."/>
            <person name="Miller P.J."/>
            <person name="Scott M.A."/>
            <person name="Spackman E."/>
            <person name="Goraichik I."/>
            <person name="Dimitrov K.M."/>
            <person name="Suarez D.L."/>
            <person name="Swayne D.E."/>
        </authorList>
    </citation>
    <scope>NUCLEOTIDE SEQUENCE [LARGE SCALE GENOMIC DNA]</scope>
    <source>
        <strain evidence="1 2">CGMCC 1.12644</strain>
    </source>
</reference>
<organism evidence="1 2">
    <name type="scientific">Primorskyibacter flagellatus</name>
    <dbReference type="NCBI Taxonomy" id="1387277"/>
    <lineage>
        <taxon>Bacteria</taxon>
        <taxon>Pseudomonadati</taxon>
        <taxon>Pseudomonadota</taxon>
        <taxon>Alphaproteobacteria</taxon>
        <taxon>Rhodobacterales</taxon>
        <taxon>Roseobacteraceae</taxon>
        <taxon>Primorskyibacter</taxon>
    </lineage>
</organism>
<dbReference type="EMBL" id="FWYD01000027">
    <property type="protein sequence ID" value="SMD07872.1"/>
    <property type="molecule type" value="Genomic_DNA"/>
</dbReference>
<name>A0A1W2EEQ3_9RHOB</name>
<proteinExistence type="predicted"/>
<gene>
    <name evidence="1" type="ORF">SAMN06295998_1272</name>
</gene>
<accession>A0A1W2EEQ3</accession>
<dbReference type="AlphaFoldDB" id="A0A1W2EEQ3"/>
<dbReference type="InterPro" id="IPR036188">
    <property type="entry name" value="FAD/NAD-bd_sf"/>
</dbReference>